<feature type="region of interest" description="Disordered" evidence="1">
    <location>
        <begin position="195"/>
        <end position="242"/>
    </location>
</feature>
<feature type="transmembrane region" description="Helical" evidence="2">
    <location>
        <begin position="118"/>
        <end position="138"/>
    </location>
</feature>
<evidence type="ECO:0000256" key="2">
    <source>
        <dbReference type="SAM" id="Phobius"/>
    </source>
</evidence>
<keyword evidence="2" id="KW-0812">Transmembrane</keyword>
<dbReference type="EMBL" id="CAFZ01001873">
    <property type="protein sequence ID" value="CCA77794.1"/>
    <property type="molecule type" value="Genomic_DNA"/>
</dbReference>
<reference evidence="3 4" key="1">
    <citation type="journal article" date="2011" name="PLoS Pathog.">
        <title>Endophytic Life Strategies Decoded by Genome and Transcriptome Analyses of the Mutualistic Root Symbiont Piriformospora indica.</title>
        <authorList>
            <person name="Zuccaro A."/>
            <person name="Lahrmann U."/>
            <person name="Guldener U."/>
            <person name="Langen G."/>
            <person name="Pfiffi S."/>
            <person name="Biedenkopf D."/>
            <person name="Wong P."/>
            <person name="Samans B."/>
            <person name="Grimm C."/>
            <person name="Basiewicz M."/>
            <person name="Murat C."/>
            <person name="Martin F."/>
            <person name="Kogel K.H."/>
        </authorList>
    </citation>
    <scope>NUCLEOTIDE SEQUENCE [LARGE SCALE GENOMIC DNA]</scope>
    <source>
        <strain evidence="3 4">DSM 11827</strain>
    </source>
</reference>
<evidence type="ECO:0000256" key="1">
    <source>
        <dbReference type="SAM" id="MobiDB-lite"/>
    </source>
</evidence>
<keyword evidence="2" id="KW-1133">Transmembrane helix</keyword>
<evidence type="ECO:0000313" key="3">
    <source>
        <dbReference type="EMBL" id="CCA77794.1"/>
    </source>
</evidence>
<dbReference type="InParanoid" id="G4U2I3"/>
<name>G4U2I3_SERID</name>
<keyword evidence="4" id="KW-1185">Reference proteome</keyword>
<dbReference type="OrthoDB" id="10498108at2759"/>
<dbReference type="AlphaFoldDB" id="G4U2I3"/>
<organism evidence="3 4">
    <name type="scientific">Serendipita indica (strain DSM 11827)</name>
    <name type="common">Root endophyte fungus</name>
    <name type="synonym">Piriformospora indica</name>
    <dbReference type="NCBI Taxonomy" id="1109443"/>
    <lineage>
        <taxon>Eukaryota</taxon>
        <taxon>Fungi</taxon>
        <taxon>Dikarya</taxon>
        <taxon>Basidiomycota</taxon>
        <taxon>Agaricomycotina</taxon>
        <taxon>Agaricomycetes</taxon>
        <taxon>Sebacinales</taxon>
        <taxon>Serendipitaceae</taxon>
        <taxon>Serendipita</taxon>
    </lineage>
</organism>
<feature type="compositionally biased region" description="Polar residues" evidence="1">
    <location>
        <begin position="76"/>
        <end position="91"/>
    </location>
</feature>
<keyword evidence="2" id="KW-0472">Membrane</keyword>
<sequence length="242" mass="25959">MPRQTNTEVPAQESTPVIPDPTPEQTVVDPNHGMASADSQQPIINLPQDSSSAQIVQDTSTFSSSSDTSVTMDPSQTITTASPSQTMSIPASRTGLIRPTASSTWERPPDPTVPIQPGLVTASIFALFGLLALGLCLIRRWRRNRTRARTRSVVNLLNRVRNNSDHSSTRSAHEKVGQASETLYDVESALEKNSFDGPEDLKAPVKAKIRPTSTTGFKEGPISLAPVNLAHAPAKSSPLRSG</sequence>
<feature type="compositionally biased region" description="Low complexity" evidence="1">
    <location>
        <begin position="58"/>
        <end position="75"/>
    </location>
</feature>
<dbReference type="HOGENOM" id="CLU_1147563_0_0_1"/>
<feature type="region of interest" description="Disordered" evidence="1">
    <location>
        <begin position="1"/>
        <end position="91"/>
    </location>
</feature>
<dbReference type="Proteomes" id="UP000007148">
    <property type="component" value="Unassembled WGS sequence"/>
</dbReference>
<feature type="compositionally biased region" description="Polar residues" evidence="1">
    <location>
        <begin position="37"/>
        <end position="57"/>
    </location>
</feature>
<gene>
    <name evidence="3" type="ORF">PIIN_03429</name>
</gene>
<comment type="caution">
    <text evidence="3">The sequence shown here is derived from an EMBL/GenBank/DDBJ whole genome shotgun (WGS) entry which is preliminary data.</text>
</comment>
<protein>
    <submittedName>
        <fullName evidence="3">Uncharacterized protein</fullName>
    </submittedName>
</protein>
<evidence type="ECO:0000313" key="4">
    <source>
        <dbReference type="Proteomes" id="UP000007148"/>
    </source>
</evidence>
<feature type="compositionally biased region" description="Polar residues" evidence="1">
    <location>
        <begin position="1"/>
        <end position="15"/>
    </location>
</feature>
<proteinExistence type="predicted"/>
<accession>G4U2I3</accession>